<proteinExistence type="predicted"/>
<dbReference type="SUPFAM" id="SSF82185">
    <property type="entry name" value="Histone H3 K4-specific methyltransferase SET7/9 N-terminal domain"/>
    <property type="match status" value="1"/>
</dbReference>
<feature type="region of interest" description="Disordered" evidence="2">
    <location>
        <begin position="1"/>
        <end position="21"/>
    </location>
</feature>
<protein>
    <submittedName>
        <fullName evidence="3">Uncharacterized protein</fullName>
    </submittedName>
</protein>
<dbReference type="Pfam" id="PF02493">
    <property type="entry name" value="MORN"/>
    <property type="match status" value="5"/>
</dbReference>
<dbReference type="SMART" id="SM00698">
    <property type="entry name" value="MORN"/>
    <property type="match status" value="5"/>
</dbReference>
<dbReference type="FunFam" id="2.20.110.10:FF:000002">
    <property type="entry name" value="Phosphatidylinositol 4-phosphate 5-kinase 8"/>
    <property type="match status" value="1"/>
</dbReference>
<evidence type="ECO:0000313" key="3">
    <source>
        <dbReference type="EMBL" id="CAD8646675.1"/>
    </source>
</evidence>
<evidence type="ECO:0000256" key="2">
    <source>
        <dbReference type="SAM" id="MobiDB-lite"/>
    </source>
</evidence>
<dbReference type="InterPro" id="IPR003409">
    <property type="entry name" value="MORN"/>
</dbReference>
<accession>A0A7S0QSA4</accession>
<reference evidence="3" key="1">
    <citation type="submission" date="2021-01" db="EMBL/GenBank/DDBJ databases">
        <authorList>
            <person name="Corre E."/>
            <person name="Pelletier E."/>
            <person name="Niang G."/>
            <person name="Scheremetjew M."/>
            <person name="Finn R."/>
            <person name="Kale V."/>
            <person name="Holt S."/>
            <person name="Cochrane G."/>
            <person name="Meng A."/>
            <person name="Brown T."/>
            <person name="Cohen L."/>
        </authorList>
    </citation>
    <scope>NUCLEOTIDE SEQUENCE</scope>
    <source>
        <strain evidence="3">CCAP979/52</strain>
    </source>
</reference>
<keyword evidence="1" id="KW-0677">Repeat</keyword>
<name>A0A7S0QSA4_9CRYP</name>
<dbReference type="PANTHER" id="PTHR23084">
    <property type="entry name" value="PHOSPHATIDYLINOSITOL-4-PHOSPHATE 5-KINASE RELATED"/>
    <property type="match status" value="1"/>
</dbReference>
<dbReference type="Gene3D" id="2.20.110.10">
    <property type="entry name" value="Histone H3 K4-specific methyltransferase SET7/9 N-terminal domain"/>
    <property type="match status" value="2"/>
</dbReference>
<dbReference type="AlphaFoldDB" id="A0A7S0QSA4"/>
<dbReference type="EMBL" id="HBEZ01044309">
    <property type="protein sequence ID" value="CAD8646675.1"/>
    <property type="molecule type" value="Transcribed_RNA"/>
</dbReference>
<sequence length="401" mass="44858">MLDPLKSARKQADNLSDDARENMQLEKLRALRPLGMSDSPQMRRPLMADKLDAKGFGKELEEEVNERVRSGDKPSGDHCDHLLQIAEAVAQHDRTQSVFVPSQTKTPLEIYVVVHLKAKTLKRLLAKISILADVCKTKSITVTNNVDVHHDDKPHFRAEIEVLCSPEHFERRKAGFSPLQPRSLSPKQSNKLPSLVPIDNAGLKRSKISNRDLQEKLLQDGSIYRGELVEGKPHGFGTVQYAEQDAKQRVKFAGEFEHGIRKGSGCLTWKDGAQYAGDWYGDKPCGFGVENYPDGSSYVGQYEEDMRHGFGTYTFPSGAKYEGCWLGGKRHGKGVEVSKKGTFVSVFEDNKRISQEEYLPGQVPEVDRLLAKIRAAVDKGRACGDASISVFEQSFQTKIRR</sequence>
<gene>
    <name evidence="3" type="ORF">CCUR1050_LOCUS24360</name>
</gene>
<organism evidence="3">
    <name type="scientific">Cryptomonas curvata</name>
    <dbReference type="NCBI Taxonomy" id="233186"/>
    <lineage>
        <taxon>Eukaryota</taxon>
        <taxon>Cryptophyceae</taxon>
        <taxon>Cryptomonadales</taxon>
        <taxon>Cryptomonadaceae</taxon>
        <taxon>Cryptomonas</taxon>
    </lineage>
</organism>
<dbReference type="PANTHER" id="PTHR23084:SF263">
    <property type="entry name" value="MORN REPEAT-CONTAINING PROTEIN 1"/>
    <property type="match status" value="1"/>
</dbReference>
<evidence type="ECO:0000256" key="1">
    <source>
        <dbReference type="ARBA" id="ARBA00022737"/>
    </source>
</evidence>